<keyword evidence="3" id="KW-1185">Reference proteome</keyword>
<dbReference type="AlphaFoldDB" id="M7AWJ0"/>
<dbReference type="EMBL" id="KB603100">
    <property type="protein sequence ID" value="EMP24153.1"/>
    <property type="molecule type" value="Genomic_DNA"/>
</dbReference>
<evidence type="ECO:0000313" key="2">
    <source>
        <dbReference type="EMBL" id="EMP24153.1"/>
    </source>
</evidence>
<dbReference type="Proteomes" id="UP000031443">
    <property type="component" value="Unassembled WGS sequence"/>
</dbReference>
<gene>
    <name evidence="2" type="ORF">UY3_18790</name>
</gene>
<protein>
    <submittedName>
        <fullName evidence="2">Uncharacterized protein</fullName>
    </submittedName>
</protein>
<reference evidence="3" key="1">
    <citation type="journal article" date="2013" name="Nat. Genet.">
        <title>The draft genomes of soft-shell turtle and green sea turtle yield insights into the development and evolution of the turtle-specific body plan.</title>
        <authorList>
            <person name="Wang Z."/>
            <person name="Pascual-Anaya J."/>
            <person name="Zadissa A."/>
            <person name="Li W."/>
            <person name="Niimura Y."/>
            <person name="Huang Z."/>
            <person name="Li C."/>
            <person name="White S."/>
            <person name="Xiong Z."/>
            <person name="Fang D."/>
            <person name="Wang B."/>
            <person name="Ming Y."/>
            <person name="Chen Y."/>
            <person name="Zheng Y."/>
            <person name="Kuraku S."/>
            <person name="Pignatelli M."/>
            <person name="Herrero J."/>
            <person name="Beal K."/>
            <person name="Nozawa M."/>
            <person name="Li Q."/>
            <person name="Wang J."/>
            <person name="Zhang H."/>
            <person name="Yu L."/>
            <person name="Shigenobu S."/>
            <person name="Wang J."/>
            <person name="Liu J."/>
            <person name="Flicek P."/>
            <person name="Searle S."/>
            <person name="Wang J."/>
            <person name="Kuratani S."/>
            <person name="Yin Y."/>
            <person name="Aken B."/>
            <person name="Zhang G."/>
            <person name="Irie N."/>
        </authorList>
    </citation>
    <scope>NUCLEOTIDE SEQUENCE [LARGE SCALE GENOMIC DNA]</scope>
</reference>
<proteinExistence type="predicted"/>
<feature type="region of interest" description="Disordered" evidence="1">
    <location>
        <begin position="119"/>
        <end position="140"/>
    </location>
</feature>
<name>M7AWJ0_CHEMY</name>
<sequence length="183" mass="20004">MSHVQVVTAAVEQENKISIITTAEVPSEIKAPLCKALYRQSKVSVQKNTWALKASESLTAAAATSVGPSGKSSAVSLQQELTGSASKPPQVSKQLLGHACDERHREFCRCENRMRTSWDSSEQVRGPMSPARPVASADLSKKQTQPSIHSYCLRIKIRASFCQQLRTQVVKDVKVPGQRPAYV</sequence>
<accession>M7AWJ0</accession>
<evidence type="ECO:0000313" key="3">
    <source>
        <dbReference type="Proteomes" id="UP000031443"/>
    </source>
</evidence>
<evidence type="ECO:0000256" key="1">
    <source>
        <dbReference type="SAM" id="MobiDB-lite"/>
    </source>
</evidence>
<organism evidence="2 3">
    <name type="scientific">Chelonia mydas</name>
    <name type="common">Green sea-turtle</name>
    <name type="synonym">Chelonia agassizi</name>
    <dbReference type="NCBI Taxonomy" id="8469"/>
    <lineage>
        <taxon>Eukaryota</taxon>
        <taxon>Metazoa</taxon>
        <taxon>Chordata</taxon>
        <taxon>Craniata</taxon>
        <taxon>Vertebrata</taxon>
        <taxon>Euteleostomi</taxon>
        <taxon>Archelosauria</taxon>
        <taxon>Testudinata</taxon>
        <taxon>Testudines</taxon>
        <taxon>Cryptodira</taxon>
        <taxon>Durocryptodira</taxon>
        <taxon>Americhelydia</taxon>
        <taxon>Chelonioidea</taxon>
        <taxon>Cheloniidae</taxon>
        <taxon>Chelonia</taxon>
    </lineage>
</organism>